<dbReference type="GO" id="GO:0016407">
    <property type="term" value="F:acetyltransferase activity"/>
    <property type="evidence" value="ECO:0007669"/>
    <property type="project" value="TreeGrafter"/>
</dbReference>
<dbReference type="SUPFAM" id="SSF51230">
    <property type="entry name" value="Single hybrid motif"/>
    <property type="match status" value="2"/>
</dbReference>
<dbReference type="EMBL" id="CP060715">
    <property type="protein sequence ID" value="QNN60108.1"/>
    <property type="molecule type" value="Genomic_DNA"/>
</dbReference>
<proteinExistence type="inferred from homology"/>
<accession>A0A7G9RWY3</accession>
<dbReference type="CDD" id="cd06849">
    <property type="entry name" value="lipoyl_domain"/>
    <property type="match status" value="2"/>
</dbReference>
<dbReference type="GO" id="GO:0031405">
    <property type="term" value="F:lipoic acid binding"/>
    <property type="evidence" value="ECO:0007669"/>
    <property type="project" value="TreeGrafter"/>
</dbReference>
<feature type="compositionally biased region" description="Low complexity" evidence="7">
    <location>
        <begin position="84"/>
        <end position="102"/>
    </location>
</feature>
<dbReference type="AlphaFoldDB" id="A0A7G9RWY3"/>
<dbReference type="Pfam" id="PF02817">
    <property type="entry name" value="E3_binding"/>
    <property type="match status" value="1"/>
</dbReference>
<name>A0A7G9RWY3_9FIRM</name>
<organism evidence="10 11">
    <name type="scientific">Erysipelothrix inopinata</name>
    <dbReference type="NCBI Taxonomy" id="225084"/>
    <lineage>
        <taxon>Bacteria</taxon>
        <taxon>Bacillati</taxon>
        <taxon>Bacillota</taxon>
        <taxon>Erysipelotrichia</taxon>
        <taxon>Erysipelotrichales</taxon>
        <taxon>Erysipelotrichaceae</taxon>
        <taxon>Erysipelothrix</taxon>
    </lineage>
</organism>
<dbReference type="FunFam" id="3.30.559.10:FF:000007">
    <property type="entry name" value="Dihydrolipoamide acetyltransferase component of pyruvate dehydrogenase complex"/>
    <property type="match status" value="1"/>
</dbReference>
<dbReference type="Pfam" id="PF00364">
    <property type="entry name" value="Biotin_lipoyl"/>
    <property type="match status" value="2"/>
</dbReference>
<dbReference type="PROSITE" id="PS51826">
    <property type="entry name" value="PSBD"/>
    <property type="match status" value="1"/>
</dbReference>
<evidence type="ECO:0000256" key="4">
    <source>
        <dbReference type="ARBA" id="ARBA00022823"/>
    </source>
</evidence>
<keyword evidence="3 6" id="KW-0808">Transferase</keyword>
<dbReference type="PANTHER" id="PTHR43178">
    <property type="entry name" value="DIHYDROLIPOAMIDE ACETYLTRANSFERASE COMPONENT OF PYRUVATE DEHYDROGENASE COMPLEX"/>
    <property type="match status" value="1"/>
</dbReference>
<dbReference type="InterPro" id="IPR036625">
    <property type="entry name" value="E3-bd_dom_sf"/>
</dbReference>
<dbReference type="PROSITE" id="PS50968">
    <property type="entry name" value="BIOTINYL_LIPOYL"/>
    <property type="match status" value="2"/>
</dbReference>
<dbReference type="SUPFAM" id="SSF47005">
    <property type="entry name" value="Peripheral subunit-binding domain of 2-oxo acid dehydrogenase complex"/>
    <property type="match status" value="1"/>
</dbReference>
<keyword evidence="5 6" id="KW-0012">Acyltransferase</keyword>
<dbReference type="InterPro" id="IPR004167">
    <property type="entry name" value="PSBD"/>
</dbReference>
<dbReference type="PANTHER" id="PTHR43178:SF5">
    <property type="entry name" value="LIPOAMIDE ACYLTRANSFERASE COMPONENT OF BRANCHED-CHAIN ALPHA-KETO ACID DEHYDROGENASE COMPLEX, MITOCHONDRIAL"/>
    <property type="match status" value="1"/>
</dbReference>
<dbReference type="InterPro" id="IPR011053">
    <property type="entry name" value="Single_hybrid_motif"/>
</dbReference>
<feature type="domain" description="Lipoyl-binding" evidence="8">
    <location>
        <begin position="2"/>
        <end position="77"/>
    </location>
</feature>
<comment type="similarity">
    <text evidence="2 6">Belongs to the 2-oxoacid dehydrogenase family.</text>
</comment>
<dbReference type="InterPro" id="IPR001078">
    <property type="entry name" value="2-oxoacid_DH_actylTfrase"/>
</dbReference>
<keyword evidence="11" id="KW-1185">Reference proteome</keyword>
<evidence type="ECO:0000256" key="5">
    <source>
        <dbReference type="ARBA" id="ARBA00023315"/>
    </source>
</evidence>
<feature type="region of interest" description="Disordered" evidence="7">
    <location>
        <begin position="84"/>
        <end position="103"/>
    </location>
</feature>
<sequence>MSFIFKMPDVGEGIAEGEIVQWFVKEGDSIKEDEPLLEIQNDKLVQEIPSPVTGTVTKILVEPGTVSQVGDNLVEFAAEGHAPAAAPAEEAPAQAAPAAPAASGSSNFVFNMPDVGEGIAEGEIVQWFVKEGDAIKEDEPLLEIQNDKLVQEVPSPVTGTIAKILVEPGTVSTVGDALVEIAAEGHAPAAATAPAQAQAPAEQAPAGNGKTFANNTIANRVLAMPSVRQYAREKGVDITAVNATGKHGHVRKSDIDAFLEGGAPVAQTAPVVETATQTAATPAATAAPKAAAKPVVEAGSVTREPMSPTRKAIAKAMVTSKATAPHVTIFDEVDVTALVNHRKKFKDVAASQDVKLTFLPYVVKALVATVRKYPVLNSSVDDATQEIVYKNYYNIGFAADTPHGLYVPNIKNADSKGIFTIAKEITELAGAANDNKLALPDMRDGTITISNIGSARGLWFTPIINYPEVAILGIGRIDKKPVVLEDGSLGVGNVLALSLSFDHRIIDGMTAQLAMNEVKRLLSNPDILLMES</sequence>
<evidence type="ECO:0000313" key="10">
    <source>
        <dbReference type="EMBL" id="QNN60108.1"/>
    </source>
</evidence>
<reference evidence="10 11" key="1">
    <citation type="submission" date="2020-08" db="EMBL/GenBank/DDBJ databases">
        <title>Genome sequence of Erysipelothrix inopinata DSM 15511T.</title>
        <authorList>
            <person name="Hyun D.-W."/>
            <person name="Bae J.-W."/>
        </authorList>
    </citation>
    <scope>NUCLEOTIDE SEQUENCE [LARGE SCALE GENOMIC DNA]</scope>
    <source>
        <strain evidence="10 11">DSM 15511</strain>
    </source>
</reference>
<dbReference type="Gene3D" id="4.10.320.10">
    <property type="entry name" value="E3-binding domain"/>
    <property type="match status" value="1"/>
</dbReference>
<evidence type="ECO:0000256" key="7">
    <source>
        <dbReference type="SAM" id="MobiDB-lite"/>
    </source>
</evidence>
<dbReference type="InterPro" id="IPR023213">
    <property type="entry name" value="CAT-like_dom_sf"/>
</dbReference>
<dbReference type="Gene3D" id="3.30.559.10">
    <property type="entry name" value="Chloramphenicol acetyltransferase-like domain"/>
    <property type="match status" value="1"/>
</dbReference>
<dbReference type="SUPFAM" id="SSF52777">
    <property type="entry name" value="CoA-dependent acyltransferases"/>
    <property type="match status" value="1"/>
</dbReference>
<gene>
    <name evidence="10" type="ORF">H9L01_06960</name>
</gene>
<feature type="domain" description="Lipoyl-binding" evidence="8">
    <location>
        <begin position="107"/>
        <end position="182"/>
    </location>
</feature>
<feature type="domain" description="Peripheral subunit-binding (PSBD)" evidence="9">
    <location>
        <begin position="222"/>
        <end position="259"/>
    </location>
</feature>
<dbReference type="InterPro" id="IPR000089">
    <property type="entry name" value="Biotin_lipoyl"/>
</dbReference>
<dbReference type="EC" id="2.3.1.-" evidence="6"/>
<dbReference type="GO" id="GO:0005737">
    <property type="term" value="C:cytoplasm"/>
    <property type="evidence" value="ECO:0007669"/>
    <property type="project" value="TreeGrafter"/>
</dbReference>
<dbReference type="Pfam" id="PF00198">
    <property type="entry name" value="2-oxoacid_dh"/>
    <property type="match status" value="1"/>
</dbReference>
<dbReference type="InterPro" id="IPR050743">
    <property type="entry name" value="2-oxoacid_DH_E2_comp"/>
</dbReference>
<comment type="cofactor">
    <cofactor evidence="1 6">
        <name>(R)-lipoate</name>
        <dbReference type="ChEBI" id="CHEBI:83088"/>
    </cofactor>
</comment>
<evidence type="ECO:0000313" key="11">
    <source>
        <dbReference type="Proteomes" id="UP000515928"/>
    </source>
</evidence>
<evidence type="ECO:0000256" key="6">
    <source>
        <dbReference type="RuleBase" id="RU003423"/>
    </source>
</evidence>
<dbReference type="KEGG" id="eio:H9L01_06960"/>
<dbReference type="Gene3D" id="2.40.50.100">
    <property type="match status" value="2"/>
</dbReference>
<keyword evidence="4 6" id="KW-0450">Lipoyl</keyword>
<evidence type="ECO:0000256" key="2">
    <source>
        <dbReference type="ARBA" id="ARBA00007317"/>
    </source>
</evidence>
<dbReference type="RefSeq" id="WP_187533240.1">
    <property type="nucleotide sequence ID" value="NZ_CBCSHU010000020.1"/>
</dbReference>
<dbReference type="Proteomes" id="UP000515928">
    <property type="component" value="Chromosome"/>
</dbReference>
<protein>
    <recommendedName>
        <fullName evidence="6">Dihydrolipoamide acetyltransferase component of pyruvate dehydrogenase complex</fullName>
        <ecNumber evidence="6">2.3.1.-</ecNumber>
    </recommendedName>
</protein>
<evidence type="ECO:0000256" key="1">
    <source>
        <dbReference type="ARBA" id="ARBA00001938"/>
    </source>
</evidence>
<evidence type="ECO:0000259" key="9">
    <source>
        <dbReference type="PROSITE" id="PS51826"/>
    </source>
</evidence>
<evidence type="ECO:0000256" key="3">
    <source>
        <dbReference type="ARBA" id="ARBA00022679"/>
    </source>
</evidence>
<evidence type="ECO:0000259" key="8">
    <source>
        <dbReference type="PROSITE" id="PS50968"/>
    </source>
</evidence>